<dbReference type="InterPro" id="IPR001447">
    <property type="entry name" value="Arylamine_N-AcTrfase"/>
</dbReference>
<keyword evidence="4" id="KW-1185">Reference proteome</keyword>
<dbReference type="GO" id="GO:0016407">
    <property type="term" value="F:acetyltransferase activity"/>
    <property type="evidence" value="ECO:0007669"/>
    <property type="project" value="InterPro"/>
</dbReference>
<dbReference type="Gene3D" id="2.40.128.150">
    <property type="entry name" value="Cysteine proteinases"/>
    <property type="match status" value="1"/>
</dbReference>
<dbReference type="OrthoDB" id="7181050at2"/>
<dbReference type="AlphaFoldDB" id="A0A238XDQ6"/>
<dbReference type="EMBL" id="FZNW01000010">
    <property type="protein sequence ID" value="SNR56643.1"/>
    <property type="molecule type" value="Genomic_DNA"/>
</dbReference>
<reference evidence="3 4" key="1">
    <citation type="submission" date="2017-06" db="EMBL/GenBank/DDBJ databases">
        <authorList>
            <person name="Kim H.J."/>
            <person name="Triplett B.A."/>
        </authorList>
    </citation>
    <scope>NUCLEOTIDE SEQUENCE [LARGE SCALE GENOMIC DNA]</scope>
    <source>
        <strain evidence="3 4">DSM 45207</strain>
    </source>
</reference>
<name>A0A238XDQ6_9PSEU</name>
<accession>A0A238XDQ6</accession>
<dbReference type="Gene3D" id="3.30.2140.10">
    <property type="entry name" value="Arylamine N-acetyltransferase"/>
    <property type="match status" value="1"/>
</dbReference>
<organism evidence="3 4">
    <name type="scientific">Haloechinothrix alba</name>
    <dbReference type="NCBI Taxonomy" id="664784"/>
    <lineage>
        <taxon>Bacteria</taxon>
        <taxon>Bacillati</taxon>
        <taxon>Actinomycetota</taxon>
        <taxon>Actinomycetes</taxon>
        <taxon>Pseudonocardiales</taxon>
        <taxon>Pseudonocardiaceae</taxon>
        <taxon>Haloechinothrix</taxon>
    </lineage>
</organism>
<evidence type="ECO:0000256" key="1">
    <source>
        <dbReference type="ARBA" id="ARBA00006547"/>
    </source>
</evidence>
<sequence length="258" mass="29235">MDPVTVESYLHRIAAPHVTAADRQTLAELHVRHLETVPFENLSIHLGERIELEEAGLVDKLVHRRRGGFCYELNGAFAMLLRALGFTVTHLSARVYTGDGDLGPPFDHLALRVDLDEPWLVDVGFGRGPVRPLRLDSREPQPDEDGEYRIVPVGDGDHDVYRSDTPTYRLEARGRELRDFVPTCWYHATCPESHFTRNTTCSRRVPGGRVTVSGNRLIESVHERRSETVLDTDEDVLATYRSRFGVELDRVPAVAHHR</sequence>
<dbReference type="PANTHER" id="PTHR11786:SF0">
    <property type="entry name" value="ARYLAMINE N-ACETYLTRANSFERASE 4-RELATED"/>
    <property type="match status" value="1"/>
</dbReference>
<dbReference type="PANTHER" id="PTHR11786">
    <property type="entry name" value="N-HYDROXYARYLAMINE O-ACETYLTRANSFERASE"/>
    <property type="match status" value="1"/>
</dbReference>
<keyword evidence="3" id="KW-0808">Transferase</keyword>
<dbReference type="SUPFAM" id="SSF54001">
    <property type="entry name" value="Cysteine proteinases"/>
    <property type="match status" value="1"/>
</dbReference>
<gene>
    <name evidence="3" type="ORF">SAMN06265360_11089</name>
</gene>
<evidence type="ECO:0000256" key="2">
    <source>
        <dbReference type="RuleBase" id="RU003452"/>
    </source>
</evidence>
<dbReference type="InterPro" id="IPR038765">
    <property type="entry name" value="Papain-like_cys_pep_sf"/>
</dbReference>
<protein>
    <submittedName>
        <fullName evidence="3">N-hydroxyarylamine O-acetyltransferase</fullName>
    </submittedName>
</protein>
<comment type="similarity">
    <text evidence="1 2">Belongs to the arylamine N-acetyltransferase family.</text>
</comment>
<dbReference type="Pfam" id="PF00797">
    <property type="entry name" value="Acetyltransf_2"/>
    <property type="match status" value="1"/>
</dbReference>
<evidence type="ECO:0000313" key="4">
    <source>
        <dbReference type="Proteomes" id="UP000198348"/>
    </source>
</evidence>
<evidence type="ECO:0000313" key="3">
    <source>
        <dbReference type="EMBL" id="SNR56643.1"/>
    </source>
</evidence>
<dbReference type="Proteomes" id="UP000198348">
    <property type="component" value="Unassembled WGS sequence"/>
</dbReference>
<dbReference type="PRINTS" id="PR01543">
    <property type="entry name" value="ANATRNSFRASE"/>
</dbReference>
<dbReference type="RefSeq" id="WP_089301515.1">
    <property type="nucleotide sequence ID" value="NZ_FZNW01000010.1"/>
</dbReference>
<proteinExistence type="inferred from homology"/>